<comment type="similarity">
    <text evidence="6">Belongs to the acetyltransferase family. OlsB subfamily.</text>
</comment>
<evidence type="ECO:0000256" key="4">
    <source>
        <dbReference type="ARBA" id="ARBA00023098"/>
    </source>
</evidence>
<evidence type="ECO:0000256" key="6">
    <source>
        <dbReference type="ARBA" id="ARBA00038095"/>
    </source>
</evidence>
<keyword evidence="2" id="KW-0444">Lipid biosynthesis</keyword>
<dbReference type="OrthoDB" id="9787072at2"/>
<protein>
    <recommendedName>
        <fullName evidence="8">L-ornithine N(alpha)-acyltransferase</fullName>
        <ecNumber evidence="7">2.3.2.30</ecNumber>
    </recommendedName>
</protein>
<comment type="catalytic activity">
    <reaction evidence="10">
        <text>a (3R)-hydroxyacyl-[ACP] + L-ornithine = a lyso-ornithine lipid + holo-[ACP] + H(+)</text>
        <dbReference type="Rhea" id="RHEA:20633"/>
        <dbReference type="Rhea" id="RHEA-COMP:9685"/>
        <dbReference type="Rhea" id="RHEA-COMP:9945"/>
        <dbReference type="ChEBI" id="CHEBI:15378"/>
        <dbReference type="ChEBI" id="CHEBI:46911"/>
        <dbReference type="ChEBI" id="CHEBI:64479"/>
        <dbReference type="ChEBI" id="CHEBI:78827"/>
        <dbReference type="ChEBI" id="CHEBI:138482"/>
        <dbReference type="EC" id="2.3.2.30"/>
    </reaction>
    <physiologicalReaction direction="left-to-right" evidence="10">
        <dbReference type="Rhea" id="RHEA:20634"/>
    </physiologicalReaction>
</comment>
<evidence type="ECO:0000256" key="3">
    <source>
        <dbReference type="ARBA" id="ARBA00022679"/>
    </source>
</evidence>
<dbReference type="Pfam" id="PF13444">
    <property type="entry name" value="Acetyltransf_5"/>
    <property type="match status" value="1"/>
</dbReference>
<evidence type="ECO:0000256" key="8">
    <source>
        <dbReference type="ARBA" id="ARBA00039866"/>
    </source>
</evidence>
<dbReference type="PANTHER" id="PTHR37323">
    <property type="entry name" value="GCN5-RELATED N-ACETYLTRANSFERASE"/>
    <property type="match status" value="1"/>
</dbReference>
<evidence type="ECO:0000256" key="1">
    <source>
        <dbReference type="ARBA" id="ARBA00005189"/>
    </source>
</evidence>
<evidence type="ECO:0000256" key="10">
    <source>
        <dbReference type="ARBA" id="ARBA00047785"/>
    </source>
</evidence>
<accession>A0A545SW02</accession>
<evidence type="ECO:0000256" key="5">
    <source>
        <dbReference type="ARBA" id="ARBA00023315"/>
    </source>
</evidence>
<organism evidence="11 12">
    <name type="scientific">Aliiroseovarius halocynthiae</name>
    <dbReference type="NCBI Taxonomy" id="985055"/>
    <lineage>
        <taxon>Bacteria</taxon>
        <taxon>Pseudomonadati</taxon>
        <taxon>Pseudomonadota</taxon>
        <taxon>Alphaproteobacteria</taxon>
        <taxon>Rhodobacterales</taxon>
        <taxon>Paracoccaceae</taxon>
        <taxon>Aliiroseovarius</taxon>
    </lineage>
</organism>
<evidence type="ECO:0000313" key="12">
    <source>
        <dbReference type="Proteomes" id="UP000315816"/>
    </source>
</evidence>
<evidence type="ECO:0000256" key="7">
    <source>
        <dbReference type="ARBA" id="ARBA00039058"/>
    </source>
</evidence>
<gene>
    <name evidence="11" type="ORF">FIL88_06135</name>
</gene>
<evidence type="ECO:0000256" key="9">
    <source>
        <dbReference type="ARBA" id="ARBA00045724"/>
    </source>
</evidence>
<dbReference type="Gene3D" id="3.40.630.30">
    <property type="match status" value="1"/>
</dbReference>
<dbReference type="EMBL" id="VICH01000004">
    <property type="protein sequence ID" value="TQV69143.1"/>
    <property type="molecule type" value="Genomic_DNA"/>
</dbReference>
<dbReference type="PANTHER" id="PTHR37323:SF1">
    <property type="entry name" value="L-ORNITHINE N(ALPHA)-ACYLTRANSFERASE"/>
    <property type="match status" value="1"/>
</dbReference>
<dbReference type="InterPro" id="IPR052351">
    <property type="entry name" value="Ornithine_N-alpha-AT"/>
</dbReference>
<comment type="pathway">
    <text evidence="1">Lipid metabolism.</text>
</comment>
<name>A0A545SW02_9RHOB</name>
<sequence>MTAPDFELRLAQSDADLIAAQRLRYDVFVRELGGNGSLVDHERGLERDAFDPFYDHLILFDNAREGSPAVGVYRLLRGDKLKTPGGPDHFYSEAEYDLSILKASGRKLLELGRSCLHPDYRGGAAMMHLWTGLAAYVEQHKIEILFGVASFHGTDVEALKASLSVLHHRHLAPASIRVRAQPDAFQPMDLLPESQIDRPAAMRAVPALIKGYLRLGGFVGEGAFVDHAFNTTDICLIIDMAQVNDRARAIYAGGAA</sequence>
<keyword evidence="12" id="KW-1185">Reference proteome</keyword>
<dbReference type="Proteomes" id="UP000315816">
    <property type="component" value="Unassembled WGS sequence"/>
</dbReference>
<evidence type="ECO:0000256" key="2">
    <source>
        <dbReference type="ARBA" id="ARBA00022516"/>
    </source>
</evidence>
<dbReference type="SUPFAM" id="SSF55729">
    <property type="entry name" value="Acyl-CoA N-acyltransferases (Nat)"/>
    <property type="match status" value="1"/>
</dbReference>
<comment type="function">
    <text evidence="9">Catalyzes the first step in the biosynthesis of ornithine lipids, which are phosphorus-free membrane lipids. Catalyzes the 3-hydroxyacyl-acyl carrier protein-dependent acylation of ornithine to form lyso-ornithine lipid (LOL).</text>
</comment>
<keyword evidence="4" id="KW-0443">Lipid metabolism</keyword>
<keyword evidence="3 11" id="KW-0808">Transferase</keyword>
<evidence type="ECO:0000313" key="11">
    <source>
        <dbReference type="EMBL" id="TQV69143.1"/>
    </source>
</evidence>
<keyword evidence="5" id="KW-0012">Acyltransferase</keyword>
<proteinExistence type="inferred from homology"/>
<reference evidence="11 12" key="1">
    <citation type="submission" date="2019-06" db="EMBL/GenBank/DDBJ databases">
        <title>A novel species of marine bacteria.</title>
        <authorList>
            <person name="Wang Y."/>
        </authorList>
    </citation>
    <scope>NUCLEOTIDE SEQUENCE [LARGE SCALE GENOMIC DNA]</scope>
    <source>
        <strain evidence="11 12">MA1-10</strain>
    </source>
</reference>
<dbReference type="GO" id="GO:0043810">
    <property type="term" value="F:ornithine-acyl [acyl carrier protein] N-acyltransferase activity"/>
    <property type="evidence" value="ECO:0007669"/>
    <property type="project" value="UniProtKB-EC"/>
</dbReference>
<comment type="caution">
    <text evidence="11">The sequence shown here is derived from an EMBL/GenBank/DDBJ whole genome shotgun (WGS) entry which is preliminary data.</text>
</comment>
<dbReference type="GO" id="GO:0006629">
    <property type="term" value="P:lipid metabolic process"/>
    <property type="evidence" value="ECO:0007669"/>
    <property type="project" value="UniProtKB-KW"/>
</dbReference>
<dbReference type="AlphaFoldDB" id="A0A545SW02"/>
<dbReference type="RefSeq" id="WP_142852893.1">
    <property type="nucleotide sequence ID" value="NZ_FXWW01000001.1"/>
</dbReference>
<dbReference type="EC" id="2.3.2.30" evidence="7"/>
<dbReference type="InterPro" id="IPR016181">
    <property type="entry name" value="Acyl_CoA_acyltransferase"/>
</dbReference>